<comment type="caution">
    <text evidence="1">The sequence shown here is derived from an EMBL/GenBank/DDBJ whole genome shotgun (WGS) entry which is preliminary data.</text>
</comment>
<proteinExistence type="predicted"/>
<dbReference type="RefSeq" id="WP_344009242.1">
    <property type="nucleotide sequence ID" value="NZ_BAAAIZ010000003.1"/>
</dbReference>
<protein>
    <submittedName>
        <fullName evidence="1">Uncharacterized protein</fullName>
    </submittedName>
</protein>
<accession>A0ABN1YI51</accession>
<evidence type="ECO:0000313" key="2">
    <source>
        <dbReference type="Proteomes" id="UP001500973"/>
    </source>
</evidence>
<name>A0ABN1YI51_9ACTN</name>
<reference evidence="1 2" key="1">
    <citation type="journal article" date="2019" name="Int. J. Syst. Evol. Microbiol.">
        <title>The Global Catalogue of Microorganisms (GCM) 10K type strain sequencing project: providing services to taxonomists for standard genome sequencing and annotation.</title>
        <authorList>
            <consortium name="The Broad Institute Genomics Platform"/>
            <consortium name="The Broad Institute Genome Sequencing Center for Infectious Disease"/>
            <person name="Wu L."/>
            <person name="Ma J."/>
        </authorList>
    </citation>
    <scope>NUCLEOTIDE SEQUENCE [LARGE SCALE GENOMIC DNA]</scope>
    <source>
        <strain evidence="1 2">JCM 11756</strain>
    </source>
</reference>
<keyword evidence="2" id="KW-1185">Reference proteome</keyword>
<dbReference type="Proteomes" id="UP001500973">
    <property type="component" value="Unassembled WGS sequence"/>
</dbReference>
<dbReference type="EMBL" id="BAAAIZ010000003">
    <property type="protein sequence ID" value="GAA1414442.1"/>
    <property type="molecule type" value="Genomic_DNA"/>
</dbReference>
<organism evidence="1 2">
    <name type="scientific">Streptomyces thermospinosisporus</name>
    <dbReference type="NCBI Taxonomy" id="161482"/>
    <lineage>
        <taxon>Bacteria</taxon>
        <taxon>Bacillati</taxon>
        <taxon>Actinomycetota</taxon>
        <taxon>Actinomycetes</taxon>
        <taxon>Kitasatosporales</taxon>
        <taxon>Streptomycetaceae</taxon>
        <taxon>Streptomyces</taxon>
    </lineage>
</organism>
<evidence type="ECO:0000313" key="1">
    <source>
        <dbReference type="EMBL" id="GAA1414442.1"/>
    </source>
</evidence>
<sequence>MLERTNLAWPETPFGSVTRPVQKPATWLTGLSLIWGEADGDIVLMGSAAVFMKVHRTRSLEVSAPLANFGYRVLLPESPEETTAIARQLDVVLVQARRKAQIVAWHSGADDLHVLQQLPRAEGEPRYPGVTALADAWKNRARRDPATARCVDTSHDLGPAGLVSDTALAHDLVPLGQFAGAHQQARAQEACEALAGQRREKVSHDGLACSVLSSAVTTALLGGKHARRLHWEDKLNVEDMLRQVAWEAAPSLLGGVLSTQHTPA</sequence>
<gene>
    <name evidence="1" type="ORF">GCM10009601_02240</name>
</gene>